<dbReference type="InterPro" id="IPR005151">
    <property type="entry name" value="Tail-specific_protease"/>
</dbReference>
<feature type="domain" description="Tail specific protease" evidence="1">
    <location>
        <begin position="185"/>
        <end position="398"/>
    </location>
</feature>
<dbReference type="RefSeq" id="WP_135111098.1">
    <property type="nucleotide sequence ID" value="NZ_SRHY01000037.1"/>
</dbReference>
<accession>A0A4Y9A7Z1</accession>
<gene>
    <name evidence="2" type="ORF">E4U82_15550</name>
</gene>
<evidence type="ECO:0000313" key="2">
    <source>
        <dbReference type="EMBL" id="TFJ91863.1"/>
    </source>
</evidence>
<dbReference type="EMBL" id="SRHY01000037">
    <property type="protein sequence ID" value="TFJ91863.1"/>
    <property type="molecule type" value="Genomic_DNA"/>
</dbReference>
<protein>
    <recommendedName>
        <fullName evidence="1">Tail specific protease domain-containing protein</fullName>
    </recommendedName>
</protein>
<reference evidence="2 3" key="1">
    <citation type="submission" date="2019-03" db="EMBL/GenBank/DDBJ databases">
        <title>Genome sequence of Lentibacillus salicampi ATCC BAA-719.</title>
        <authorList>
            <person name="Maclea K.S."/>
            <person name="Simoes Junior M."/>
        </authorList>
    </citation>
    <scope>NUCLEOTIDE SEQUENCE [LARGE SCALE GENOMIC DNA]</scope>
    <source>
        <strain evidence="2 3">ATCC BAA-719</strain>
    </source>
</reference>
<name>A0A4Y9A7Z1_9BACI</name>
<dbReference type="GO" id="GO:0008236">
    <property type="term" value="F:serine-type peptidase activity"/>
    <property type="evidence" value="ECO:0007669"/>
    <property type="project" value="InterPro"/>
</dbReference>
<dbReference type="Proteomes" id="UP000298484">
    <property type="component" value="Unassembled WGS sequence"/>
</dbReference>
<dbReference type="Gene3D" id="3.90.226.10">
    <property type="entry name" value="2-enoyl-CoA Hydratase, Chain A, domain 1"/>
    <property type="match status" value="1"/>
</dbReference>
<dbReference type="InterPro" id="IPR029045">
    <property type="entry name" value="ClpP/crotonase-like_dom_sf"/>
</dbReference>
<sequence length="421" mass="47781">MYLEIFNETVSILHNDYAGCIDKKDWDNPDFYRNKISKRSEQGNMDDEKFTGIVQDYLLDFKDLHMSFKRAAQSEESLQDVGFAVRRYGDLLYIVSAGKETGVKPGYAIAGLDGKGISELAELHTRKLMETKAEREKWSSILPLYQNALVKDLSGHSFHLSLSHYDKEVYFPEYIIKAISDQSLYMKLTDFMNHTEIARLIKDNHDLLSSGKNLIIDVRVNKGGSDLAYFELLPYLFGGAEIDLNQLDEGVMLTNCTERNVDLRTEMMRKALTSIEDAAARNQINSFMNELEKNRGNGFVDIDIGGSDDILETKPGPEKVILLTDVYCGSSGDSFVEVCKHSSKVTVIGRPTLGLNDYANLAIMRWKGRFELWYPTTKLSIVDEGKRMSGVGIQPDIYIPWTPEHIETDIDFMKALELLEE</sequence>
<dbReference type="SUPFAM" id="SSF52096">
    <property type="entry name" value="ClpP/crotonase"/>
    <property type="match status" value="1"/>
</dbReference>
<dbReference type="Pfam" id="PF03572">
    <property type="entry name" value="Peptidase_S41"/>
    <property type="match status" value="1"/>
</dbReference>
<evidence type="ECO:0000259" key="1">
    <source>
        <dbReference type="Pfam" id="PF03572"/>
    </source>
</evidence>
<evidence type="ECO:0000313" key="3">
    <source>
        <dbReference type="Proteomes" id="UP000298484"/>
    </source>
</evidence>
<dbReference type="GO" id="GO:0006508">
    <property type="term" value="P:proteolysis"/>
    <property type="evidence" value="ECO:0007669"/>
    <property type="project" value="InterPro"/>
</dbReference>
<keyword evidence="3" id="KW-1185">Reference proteome</keyword>
<organism evidence="2 3">
    <name type="scientific">Lentibacillus salicampi</name>
    <dbReference type="NCBI Taxonomy" id="175306"/>
    <lineage>
        <taxon>Bacteria</taxon>
        <taxon>Bacillati</taxon>
        <taxon>Bacillota</taxon>
        <taxon>Bacilli</taxon>
        <taxon>Bacillales</taxon>
        <taxon>Bacillaceae</taxon>
        <taxon>Lentibacillus</taxon>
    </lineage>
</organism>
<comment type="caution">
    <text evidence="2">The sequence shown here is derived from an EMBL/GenBank/DDBJ whole genome shotgun (WGS) entry which is preliminary data.</text>
</comment>
<dbReference type="OrthoDB" id="2327485at2"/>
<proteinExistence type="predicted"/>
<dbReference type="AlphaFoldDB" id="A0A4Y9A7Z1"/>